<keyword evidence="2" id="KW-1185">Reference proteome</keyword>
<proteinExistence type="predicted"/>
<protein>
    <submittedName>
        <fullName evidence="1">Uncharacterized protein</fullName>
    </submittedName>
</protein>
<dbReference type="AlphaFoldDB" id="A0A8C3Y8B3"/>
<reference evidence="1" key="1">
    <citation type="submission" date="2020-10" db="EMBL/GenBank/DDBJ databases">
        <title>Catharus ustulatus (Swainson's thrush) genome, bCatUst1, primary haplotype v2.</title>
        <authorList>
            <person name="Delmore K."/>
            <person name="Vafadar M."/>
            <person name="Formenti G."/>
            <person name="Chow W."/>
            <person name="Pelan S."/>
            <person name="Howe K."/>
            <person name="Rhie A."/>
            <person name="Mountcastle J."/>
            <person name="Haase B."/>
            <person name="Fedrigo O."/>
            <person name="Jarvis E.D."/>
        </authorList>
    </citation>
    <scope>NUCLEOTIDE SEQUENCE [LARGE SCALE GENOMIC DNA]</scope>
</reference>
<dbReference type="Ensembl" id="ENSCUST00005023610.1">
    <property type="protein sequence ID" value="ENSCUSP00005022796.1"/>
    <property type="gene ID" value="ENSCUSG00005014377.1"/>
</dbReference>
<reference evidence="1" key="3">
    <citation type="submission" date="2025-09" db="UniProtKB">
        <authorList>
            <consortium name="Ensembl"/>
        </authorList>
    </citation>
    <scope>IDENTIFICATION</scope>
</reference>
<reference evidence="1" key="2">
    <citation type="submission" date="2025-08" db="UniProtKB">
        <authorList>
            <consortium name="Ensembl"/>
        </authorList>
    </citation>
    <scope>IDENTIFICATION</scope>
</reference>
<sequence>VGFWEMFFPQRVLAPGVFGQCSGTGWGCWGVCAGPGGQWVTCGSLPAQDIVIQGRTCALSKHSSTIAAVPAQLYCLVGVGKDEIQTTQQQQAESNLHWLWHHAGKTSPPRQVHGNKPAERGESCWAGRKPSLLEGTAVRTASQQLRAHREMMVLREIWSTSQHSRWSLKVL</sequence>
<evidence type="ECO:0000313" key="1">
    <source>
        <dbReference type="Ensembl" id="ENSCUSP00005022796.1"/>
    </source>
</evidence>
<evidence type="ECO:0000313" key="2">
    <source>
        <dbReference type="Proteomes" id="UP000694563"/>
    </source>
</evidence>
<organism evidence="1 2">
    <name type="scientific">Catharus ustulatus</name>
    <name type="common">Russet-backed thrush</name>
    <name type="synonym">Hylocichla ustulatus</name>
    <dbReference type="NCBI Taxonomy" id="91951"/>
    <lineage>
        <taxon>Eukaryota</taxon>
        <taxon>Metazoa</taxon>
        <taxon>Chordata</taxon>
        <taxon>Craniata</taxon>
        <taxon>Vertebrata</taxon>
        <taxon>Euteleostomi</taxon>
        <taxon>Archelosauria</taxon>
        <taxon>Archosauria</taxon>
        <taxon>Dinosauria</taxon>
        <taxon>Saurischia</taxon>
        <taxon>Theropoda</taxon>
        <taxon>Coelurosauria</taxon>
        <taxon>Aves</taxon>
        <taxon>Neognathae</taxon>
        <taxon>Neoaves</taxon>
        <taxon>Telluraves</taxon>
        <taxon>Australaves</taxon>
        <taxon>Passeriformes</taxon>
        <taxon>Turdidae</taxon>
        <taxon>Catharus</taxon>
    </lineage>
</organism>
<dbReference type="Proteomes" id="UP000694563">
    <property type="component" value="Chromosome 16"/>
</dbReference>
<name>A0A8C3Y8B3_CATUS</name>
<accession>A0A8C3Y8B3</accession>